<dbReference type="EMBL" id="JBHSCN010000017">
    <property type="protein sequence ID" value="MFC4245008.1"/>
    <property type="molecule type" value="Genomic_DNA"/>
</dbReference>
<sequence>MHGGHLVPGYPVADIQIGRRFRQELTGIEVLAASIRQRGLLVPPTVTGRGLLVLGERRVAALRLLEVTHADVWVLETVSDGLGQLLAMRDDLELAEALKPSEQAALYAELLEIAKDAARHRQQLTQFGYRAQDAGGAESAPPVPAMAGKARQEAARAVTGTNSYQRLEEVLAVQELTRSPNPWLAEQARQALVEIDRSRKVAAAFTSVKTMEVSTTLIQAASDPRQSADHRQHAARELSRLRTHAPSRDGLAHAKRTIAQLDAGDDRAGWRDLPESLRVRREAARFLGTVTPLQGGWVQPDPAALAAALTDEQWQGLKDLSARLAALVDEVAALRAVSRS</sequence>
<comment type="caution">
    <text evidence="2">The sequence shown here is derived from an EMBL/GenBank/DDBJ whole genome shotgun (WGS) entry which is preliminary data.</text>
</comment>
<dbReference type="Gene3D" id="3.90.1530.30">
    <property type="match status" value="1"/>
</dbReference>
<evidence type="ECO:0000259" key="1">
    <source>
        <dbReference type="SMART" id="SM00470"/>
    </source>
</evidence>
<organism evidence="2 3">
    <name type="scientific">Gryllotalpicola reticulitermitis</name>
    <dbReference type="NCBI Taxonomy" id="1184153"/>
    <lineage>
        <taxon>Bacteria</taxon>
        <taxon>Bacillati</taxon>
        <taxon>Actinomycetota</taxon>
        <taxon>Actinomycetes</taxon>
        <taxon>Micrococcales</taxon>
        <taxon>Microbacteriaceae</taxon>
        <taxon>Gryllotalpicola</taxon>
    </lineage>
</organism>
<dbReference type="Proteomes" id="UP001595900">
    <property type="component" value="Unassembled WGS sequence"/>
</dbReference>
<dbReference type="InterPro" id="IPR036086">
    <property type="entry name" value="ParB/Sulfiredoxin_sf"/>
</dbReference>
<dbReference type="InterPro" id="IPR003115">
    <property type="entry name" value="ParB_N"/>
</dbReference>
<dbReference type="SUPFAM" id="SSF110849">
    <property type="entry name" value="ParB/Sulfiredoxin"/>
    <property type="match status" value="1"/>
</dbReference>
<dbReference type="RefSeq" id="WP_390231583.1">
    <property type="nucleotide sequence ID" value="NZ_JBHSCN010000017.1"/>
</dbReference>
<reference evidence="3" key="1">
    <citation type="journal article" date="2019" name="Int. J. Syst. Evol. Microbiol.">
        <title>The Global Catalogue of Microorganisms (GCM) 10K type strain sequencing project: providing services to taxonomists for standard genome sequencing and annotation.</title>
        <authorList>
            <consortium name="The Broad Institute Genomics Platform"/>
            <consortium name="The Broad Institute Genome Sequencing Center for Infectious Disease"/>
            <person name="Wu L."/>
            <person name="Ma J."/>
        </authorList>
    </citation>
    <scope>NUCLEOTIDE SEQUENCE [LARGE SCALE GENOMIC DNA]</scope>
    <source>
        <strain evidence="3">CGMCC 1.10363</strain>
    </source>
</reference>
<keyword evidence="3" id="KW-1185">Reference proteome</keyword>
<evidence type="ECO:0000313" key="2">
    <source>
        <dbReference type="EMBL" id="MFC4245008.1"/>
    </source>
</evidence>
<proteinExistence type="predicted"/>
<evidence type="ECO:0000313" key="3">
    <source>
        <dbReference type="Proteomes" id="UP001595900"/>
    </source>
</evidence>
<protein>
    <submittedName>
        <fullName evidence="2">ParB N-terminal domain-containing protein</fullName>
    </submittedName>
</protein>
<feature type="domain" description="ParB-like N-terminal" evidence="1">
    <location>
        <begin position="11"/>
        <end position="92"/>
    </location>
</feature>
<accession>A0ABV8QBG6</accession>
<name>A0ABV8QBG6_9MICO</name>
<gene>
    <name evidence="2" type="ORF">ACFOYW_16690</name>
</gene>
<dbReference type="SMART" id="SM00470">
    <property type="entry name" value="ParB"/>
    <property type="match status" value="1"/>
</dbReference>